<accession>A0ABW7XAD0</accession>
<protein>
    <recommendedName>
        <fullName evidence="4">YbaB/EbfC DNA-binding family protein</fullName>
    </recommendedName>
</protein>
<name>A0ABW7XAD0_9NOCA</name>
<dbReference type="RefSeq" id="WP_397095558.1">
    <property type="nucleotide sequence ID" value="NZ_JBIRYO010000033.1"/>
</dbReference>
<reference evidence="2 3" key="1">
    <citation type="submission" date="2024-10" db="EMBL/GenBank/DDBJ databases">
        <title>The Natural Products Discovery Center: Release of the First 8490 Sequenced Strains for Exploring Actinobacteria Biosynthetic Diversity.</title>
        <authorList>
            <person name="Kalkreuter E."/>
            <person name="Kautsar S.A."/>
            <person name="Yang D."/>
            <person name="Bader C.D."/>
            <person name="Teijaro C.N."/>
            <person name="Fluegel L."/>
            <person name="Davis C.M."/>
            <person name="Simpson J.R."/>
            <person name="Lauterbach L."/>
            <person name="Steele A.D."/>
            <person name="Gui C."/>
            <person name="Meng S."/>
            <person name="Li G."/>
            <person name="Viehrig K."/>
            <person name="Ye F."/>
            <person name="Su P."/>
            <person name="Kiefer A.F."/>
            <person name="Nichols A."/>
            <person name="Cepeda A.J."/>
            <person name="Yan W."/>
            <person name="Fan B."/>
            <person name="Jiang Y."/>
            <person name="Adhikari A."/>
            <person name="Zheng C.-J."/>
            <person name="Schuster L."/>
            <person name="Cowan T.M."/>
            <person name="Smanski M.J."/>
            <person name="Chevrette M.G."/>
            <person name="De Carvalho L.P.S."/>
            <person name="Shen B."/>
        </authorList>
    </citation>
    <scope>NUCLEOTIDE SEQUENCE [LARGE SCALE GENOMIC DNA]</scope>
    <source>
        <strain evidence="2 3">NPDC019275</strain>
    </source>
</reference>
<dbReference type="Gene3D" id="3.30.1310.10">
    <property type="entry name" value="Nucleoid-associated protein YbaB-like domain"/>
    <property type="match status" value="1"/>
</dbReference>
<evidence type="ECO:0000256" key="1">
    <source>
        <dbReference type="SAM" id="MobiDB-lite"/>
    </source>
</evidence>
<organism evidence="2 3">
    <name type="scientific">Nocardia xishanensis</name>
    <dbReference type="NCBI Taxonomy" id="238964"/>
    <lineage>
        <taxon>Bacteria</taxon>
        <taxon>Bacillati</taxon>
        <taxon>Actinomycetota</taxon>
        <taxon>Actinomycetes</taxon>
        <taxon>Mycobacteriales</taxon>
        <taxon>Nocardiaceae</taxon>
        <taxon>Nocardia</taxon>
    </lineage>
</organism>
<sequence>MTRPENQRLAGEATELIGAVSGLLEQLTDMRSAQAALTASATVEHGRITVVADATGAIIETVYAEGIDELSYGQIARATVQAAQAAAAAVARKHTALLAPIEAMRAGMPAPIELPPDLAALRAQLPEPARAPLTPPAERTAGETRAGQSRILDR</sequence>
<feature type="region of interest" description="Disordered" evidence="1">
    <location>
        <begin position="129"/>
        <end position="154"/>
    </location>
</feature>
<dbReference type="EMBL" id="JBIRYO010000033">
    <property type="protein sequence ID" value="MFI2478097.1"/>
    <property type="molecule type" value="Genomic_DNA"/>
</dbReference>
<dbReference type="InterPro" id="IPR036894">
    <property type="entry name" value="YbaB-like_sf"/>
</dbReference>
<evidence type="ECO:0000313" key="2">
    <source>
        <dbReference type="EMBL" id="MFI2478097.1"/>
    </source>
</evidence>
<evidence type="ECO:0008006" key="4">
    <source>
        <dbReference type="Google" id="ProtNLM"/>
    </source>
</evidence>
<dbReference type="Proteomes" id="UP001611415">
    <property type="component" value="Unassembled WGS sequence"/>
</dbReference>
<proteinExistence type="predicted"/>
<keyword evidence="3" id="KW-1185">Reference proteome</keyword>
<comment type="caution">
    <text evidence="2">The sequence shown here is derived from an EMBL/GenBank/DDBJ whole genome shotgun (WGS) entry which is preliminary data.</text>
</comment>
<evidence type="ECO:0000313" key="3">
    <source>
        <dbReference type="Proteomes" id="UP001611415"/>
    </source>
</evidence>
<gene>
    <name evidence="2" type="ORF">ACH49W_32455</name>
</gene>